<dbReference type="AlphaFoldDB" id="A0A1S1R5H2"/>
<evidence type="ECO:0000313" key="7">
    <source>
        <dbReference type="Proteomes" id="UP000179769"/>
    </source>
</evidence>
<sequence>MKFGLHLGGVNPRLWNEVTEEADRLGYESIWVPEHLVVPIASAGSPHQGSDHPPIPSNVPIFDALALLSHLAARTTRILLGTNVYNIGLRHPFVTARAATTVDILSGGRLALGIGASWLRSEWEAVGLDFDRRGPRVDEAIEVCRRLWSEDVVEHHGEFFDFGAVAFEPKPVQRPGPALHIGGDGPAALRRAATVGTGWMPMNHKFADLPGSLARLVELAERAGRTTPVEVTFNGEVSRPSDVAPYAEAGVTRLIVRPWTRSREAIDGMRRFADEVLGPLQDTD</sequence>
<feature type="domain" description="Luciferase-like" evidence="5">
    <location>
        <begin position="16"/>
        <end position="237"/>
    </location>
</feature>
<dbReference type="Pfam" id="PF00296">
    <property type="entry name" value="Bac_luciferase"/>
    <property type="match status" value="1"/>
</dbReference>
<dbReference type="GO" id="GO:0008726">
    <property type="term" value="F:alkanesulfonate monooxygenase activity"/>
    <property type="evidence" value="ECO:0007669"/>
    <property type="project" value="TreeGrafter"/>
</dbReference>
<dbReference type="OrthoDB" id="3206024at2"/>
<dbReference type="Proteomes" id="UP000179769">
    <property type="component" value="Unassembled WGS sequence"/>
</dbReference>
<dbReference type="PANTHER" id="PTHR42847:SF4">
    <property type="entry name" value="ALKANESULFONATE MONOOXYGENASE-RELATED"/>
    <property type="match status" value="1"/>
</dbReference>
<dbReference type="EMBL" id="MAXA01000058">
    <property type="protein sequence ID" value="OHV40991.1"/>
    <property type="molecule type" value="Genomic_DNA"/>
</dbReference>
<proteinExistence type="predicted"/>
<evidence type="ECO:0000256" key="3">
    <source>
        <dbReference type="ARBA" id="ARBA00023002"/>
    </source>
</evidence>
<evidence type="ECO:0000313" key="6">
    <source>
        <dbReference type="EMBL" id="OHV40991.1"/>
    </source>
</evidence>
<keyword evidence="1" id="KW-0285">Flavoprotein</keyword>
<dbReference type="GO" id="GO:0046306">
    <property type="term" value="P:alkanesulfonate catabolic process"/>
    <property type="evidence" value="ECO:0007669"/>
    <property type="project" value="TreeGrafter"/>
</dbReference>
<dbReference type="RefSeq" id="WP_071060435.1">
    <property type="nucleotide sequence ID" value="NZ_MAXA01000058.1"/>
</dbReference>
<keyword evidence="7" id="KW-1185">Reference proteome</keyword>
<accession>A0A1S1R5H2</accession>
<evidence type="ECO:0000259" key="5">
    <source>
        <dbReference type="Pfam" id="PF00296"/>
    </source>
</evidence>
<evidence type="ECO:0000256" key="4">
    <source>
        <dbReference type="ARBA" id="ARBA00023033"/>
    </source>
</evidence>
<dbReference type="NCBIfam" id="TIGR03619">
    <property type="entry name" value="F420_Rv2161c"/>
    <property type="match status" value="1"/>
</dbReference>
<dbReference type="InterPro" id="IPR050172">
    <property type="entry name" value="SsuD_RutA_monooxygenase"/>
</dbReference>
<dbReference type="SUPFAM" id="SSF51679">
    <property type="entry name" value="Bacterial luciferase-like"/>
    <property type="match status" value="1"/>
</dbReference>
<comment type="caution">
    <text evidence="6">The sequence shown here is derived from an EMBL/GenBank/DDBJ whole genome shotgun (WGS) entry which is preliminary data.</text>
</comment>
<keyword evidence="4" id="KW-0503">Monooxygenase</keyword>
<name>A0A1S1R5H2_9ACTN</name>
<keyword evidence="3" id="KW-0560">Oxidoreductase</keyword>
<protein>
    <submittedName>
        <fullName evidence="6">LLM class F420-dependent oxidoreductase</fullName>
    </submittedName>
</protein>
<organism evidence="6 7">
    <name type="scientific">Parafrankia soli</name>
    <dbReference type="NCBI Taxonomy" id="2599596"/>
    <lineage>
        <taxon>Bacteria</taxon>
        <taxon>Bacillati</taxon>
        <taxon>Actinomycetota</taxon>
        <taxon>Actinomycetes</taxon>
        <taxon>Frankiales</taxon>
        <taxon>Frankiaceae</taxon>
        <taxon>Parafrankia</taxon>
    </lineage>
</organism>
<evidence type="ECO:0000256" key="1">
    <source>
        <dbReference type="ARBA" id="ARBA00022630"/>
    </source>
</evidence>
<dbReference type="PANTHER" id="PTHR42847">
    <property type="entry name" value="ALKANESULFONATE MONOOXYGENASE"/>
    <property type="match status" value="1"/>
</dbReference>
<dbReference type="InterPro" id="IPR019921">
    <property type="entry name" value="Lucif-like_OxRdtase_Rv2161c"/>
</dbReference>
<reference evidence="7" key="1">
    <citation type="submission" date="2016-07" db="EMBL/GenBank/DDBJ databases">
        <title>Frankia sp. NRRL B-16219 Genome sequencing.</title>
        <authorList>
            <person name="Ghodhbane-Gtari F."/>
            <person name="Swanson E."/>
            <person name="Gueddou A."/>
            <person name="Louati M."/>
            <person name="Nouioui I."/>
            <person name="Hezbri K."/>
            <person name="Abebe-Akele F."/>
            <person name="Simpson S."/>
            <person name="Morris K."/>
            <person name="Thomas K."/>
            <person name="Gtari M."/>
            <person name="Tisa L.S."/>
        </authorList>
    </citation>
    <scope>NUCLEOTIDE SEQUENCE [LARGE SCALE GENOMIC DNA]</scope>
    <source>
        <strain evidence="7">NRRL B-16219</strain>
    </source>
</reference>
<keyword evidence="2" id="KW-0288">FMN</keyword>
<dbReference type="InterPro" id="IPR036661">
    <property type="entry name" value="Luciferase-like_sf"/>
</dbReference>
<dbReference type="InterPro" id="IPR011251">
    <property type="entry name" value="Luciferase-like_dom"/>
</dbReference>
<evidence type="ECO:0000256" key="2">
    <source>
        <dbReference type="ARBA" id="ARBA00022643"/>
    </source>
</evidence>
<gene>
    <name evidence="6" type="ORF">BBK14_12240</name>
</gene>
<dbReference type="Gene3D" id="3.20.20.30">
    <property type="entry name" value="Luciferase-like domain"/>
    <property type="match status" value="1"/>
</dbReference>